<gene>
    <name evidence="2" type="ORF">ACFSYS_17680</name>
</gene>
<organism evidence="2 3">
    <name type="scientific">Christiangramia antarctica</name>
    <dbReference type="NCBI Taxonomy" id="2058158"/>
    <lineage>
        <taxon>Bacteria</taxon>
        <taxon>Pseudomonadati</taxon>
        <taxon>Bacteroidota</taxon>
        <taxon>Flavobacteriia</taxon>
        <taxon>Flavobacteriales</taxon>
        <taxon>Flavobacteriaceae</taxon>
        <taxon>Christiangramia</taxon>
    </lineage>
</organism>
<keyword evidence="1" id="KW-0812">Transmembrane</keyword>
<evidence type="ECO:0000313" key="3">
    <source>
        <dbReference type="Proteomes" id="UP001597438"/>
    </source>
</evidence>
<evidence type="ECO:0008006" key="4">
    <source>
        <dbReference type="Google" id="ProtNLM"/>
    </source>
</evidence>
<keyword evidence="1" id="KW-1133">Transmembrane helix</keyword>
<comment type="caution">
    <text evidence="2">The sequence shown here is derived from an EMBL/GenBank/DDBJ whole genome shotgun (WGS) entry which is preliminary data.</text>
</comment>
<evidence type="ECO:0000256" key="1">
    <source>
        <dbReference type="SAM" id="Phobius"/>
    </source>
</evidence>
<feature type="transmembrane region" description="Helical" evidence="1">
    <location>
        <begin position="24"/>
        <end position="42"/>
    </location>
</feature>
<protein>
    <recommendedName>
        <fullName evidence="4">DoxX family protein</fullName>
    </recommendedName>
</protein>
<feature type="transmembrane region" description="Helical" evidence="1">
    <location>
        <begin position="124"/>
        <end position="141"/>
    </location>
</feature>
<proteinExistence type="predicted"/>
<dbReference type="RefSeq" id="WP_251742304.1">
    <property type="nucleotide sequence ID" value="NZ_JBHUOJ010000038.1"/>
</dbReference>
<reference evidence="3" key="1">
    <citation type="journal article" date="2019" name="Int. J. Syst. Evol. Microbiol.">
        <title>The Global Catalogue of Microorganisms (GCM) 10K type strain sequencing project: providing services to taxonomists for standard genome sequencing and annotation.</title>
        <authorList>
            <consortium name="The Broad Institute Genomics Platform"/>
            <consortium name="The Broad Institute Genome Sequencing Center for Infectious Disease"/>
            <person name="Wu L."/>
            <person name="Ma J."/>
        </authorList>
    </citation>
    <scope>NUCLEOTIDE SEQUENCE [LARGE SCALE GENOMIC DNA]</scope>
    <source>
        <strain evidence="3">KCTC 52925</strain>
    </source>
</reference>
<dbReference type="EMBL" id="JBHUOJ010000038">
    <property type="protein sequence ID" value="MFD2835125.1"/>
    <property type="molecule type" value="Genomic_DNA"/>
</dbReference>
<keyword evidence="3" id="KW-1185">Reference proteome</keyword>
<feature type="transmembrane region" description="Helical" evidence="1">
    <location>
        <begin position="87"/>
        <end position="104"/>
    </location>
</feature>
<feature type="transmembrane region" description="Helical" evidence="1">
    <location>
        <begin position="62"/>
        <end position="80"/>
    </location>
</feature>
<accession>A0ABW5X986</accession>
<name>A0ABW5X986_9FLAO</name>
<sequence length="159" mass="18244">MFSEKIRKLDFKISRWMYVYGKPMLRFSLAVIFIWFGYLKLIDASPAAPIIKETVFWLDPEIFIDVLGAWEVLIGIFLCFKNTIRIAILLMVFQMPGTFLPLVILPEVCFVKFPFILSMEGQYIIKNLILLSAGIVVGGTVRERQFVEKNIKSADTGIV</sequence>
<evidence type="ECO:0000313" key="2">
    <source>
        <dbReference type="EMBL" id="MFD2835125.1"/>
    </source>
</evidence>
<dbReference type="Proteomes" id="UP001597438">
    <property type="component" value="Unassembled WGS sequence"/>
</dbReference>
<keyword evidence="1" id="KW-0472">Membrane</keyword>